<organism evidence="8 9">
    <name type="scientific">Artemia franciscana</name>
    <name type="common">Brine shrimp</name>
    <name type="synonym">Artemia sanfranciscana</name>
    <dbReference type="NCBI Taxonomy" id="6661"/>
    <lineage>
        <taxon>Eukaryota</taxon>
        <taxon>Metazoa</taxon>
        <taxon>Ecdysozoa</taxon>
        <taxon>Arthropoda</taxon>
        <taxon>Crustacea</taxon>
        <taxon>Branchiopoda</taxon>
        <taxon>Anostraca</taxon>
        <taxon>Artemiidae</taxon>
        <taxon>Artemia</taxon>
    </lineage>
</organism>
<dbReference type="GO" id="GO:0008270">
    <property type="term" value="F:zinc ion binding"/>
    <property type="evidence" value="ECO:0007669"/>
    <property type="project" value="UniProtKB-KW"/>
</dbReference>
<dbReference type="Proteomes" id="UP001187531">
    <property type="component" value="Unassembled WGS sequence"/>
</dbReference>
<keyword evidence="4" id="KW-0863">Zinc-finger</keyword>
<evidence type="ECO:0000256" key="1">
    <source>
        <dbReference type="ARBA" id="ARBA00004496"/>
    </source>
</evidence>
<dbReference type="GO" id="GO:0005737">
    <property type="term" value="C:cytoplasm"/>
    <property type="evidence" value="ECO:0007669"/>
    <property type="project" value="UniProtKB-SubCell"/>
</dbReference>
<comment type="caution">
    <text evidence="8">The sequence shown here is derived from an EMBL/GenBank/DDBJ whole genome shotgun (WGS) entry which is preliminary data.</text>
</comment>
<dbReference type="InterPro" id="IPR046439">
    <property type="entry name" value="ZF_RZ_dom"/>
</dbReference>
<keyword evidence="5" id="KW-0862">Zinc</keyword>
<dbReference type="PROSITE" id="PS51981">
    <property type="entry name" value="ZF_RZ"/>
    <property type="match status" value="1"/>
</dbReference>
<evidence type="ECO:0000313" key="9">
    <source>
        <dbReference type="Proteomes" id="UP001187531"/>
    </source>
</evidence>
<evidence type="ECO:0000313" key="8">
    <source>
        <dbReference type="EMBL" id="KAK2717012.1"/>
    </source>
</evidence>
<evidence type="ECO:0000259" key="7">
    <source>
        <dbReference type="PROSITE" id="PS51981"/>
    </source>
</evidence>
<keyword evidence="3" id="KW-0479">Metal-binding</keyword>
<evidence type="ECO:0000256" key="6">
    <source>
        <dbReference type="ARBA" id="ARBA00022859"/>
    </source>
</evidence>
<dbReference type="Pfam" id="PF20173">
    <property type="entry name" value="ZnF_RZ-type"/>
    <property type="match status" value="1"/>
</dbReference>
<protein>
    <recommendedName>
        <fullName evidence="7">RZ-type domain-containing protein</fullName>
    </recommendedName>
</protein>
<dbReference type="EMBL" id="JAVRJZ010000011">
    <property type="protein sequence ID" value="KAK2717012.1"/>
    <property type="molecule type" value="Genomic_DNA"/>
</dbReference>
<evidence type="ECO:0000256" key="2">
    <source>
        <dbReference type="ARBA" id="ARBA00022490"/>
    </source>
</evidence>
<keyword evidence="2" id="KW-0963">Cytoplasm</keyword>
<proteinExistence type="predicted"/>
<accession>A0AA88L4Y0</accession>
<keyword evidence="9" id="KW-1185">Reference proteome</keyword>
<gene>
    <name evidence="8" type="ORF">QYM36_007228</name>
</gene>
<dbReference type="GO" id="GO:0002376">
    <property type="term" value="P:immune system process"/>
    <property type="evidence" value="ECO:0007669"/>
    <property type="project" value="UniProtKB-KW"/>
</dbReference>
<feature type="domain" description="RZ-type" evidence="7">
    <location>
        <begin position="329"/>
        <end position="392"/>
    </location>
</feature>
<name>A0AA88L4Y0_ARTSF</name>
<keyword evidence="6" id="KW-0391">Immunity</keyword>
<reference evidence="8" key="1">
    <citation type="submission" date="2023-07" db="EMBL/GenBank/DDBJ databases">
        <title>Chromosome-level genome assembly of Artemia franciscana.</title>
        <authorList>
            <person name="Jo E."/>
        </authorList>
    </citation>
    <scope>NUCLEOTIDE SEQUENCE</scope>
    <source>
        <tissue evidence="8">Whole body</tissue>
    </source>
</reference>
<sequence>MFQRGPCDEPCQESLSCNHLCIGLCGEMCPNQCRICNKAEIEEFVLLGNETDADARFVSLPDCGHVIEVEAMDYWMKSVSKDLVGLQRCPRCSTPISSFIGRYRNVIRQTFRDTEEVKAQLFTAKDVSTELAETQLRVTRCKTMVDEDNWRFGTDSSCIHQAMAELIKRISTTLDKQQRPKRGGQKLLSMSDDSFHLTKIQAAILCDLASITTKGTAKSSATDFSKRLEKDKNFPMKDTYRTLLVSNVSSLAKNCIGCARIFYCILSVPNYQHLCSNSKSQDGDGFASRIDSVVSSLKGCKKLSSDESATIKSNLEKLLKEASVPGIGIPDYERKMVVQAMGLKQGHWYKCPNGHIYCIGDCGVAMMESRCNECGEIIGGESHRLRSDNTLA</sequence>
<evidence type="ECO:0000256" key="3">
    <source>
        <dbReference type="ARBA" id="ARBA00022723"/>
    </source>
</evidence>
<evidence type="ECO:0000256" key="5">
    <source>
        <dbReference type="ARBA" id="ARBA00022833"/>
    </source>
</evidence>
<dbReference type="AlphaFoldDB" id="A0AA88L4Y0"/>
<comment type="subcellular location">
    <subcellularLocation>
        <location evidence="1">Cytoplasm</location>
    </subcellularLocation>
</comment>
<evidence type="ECO:0000256" key="4">
    <source>
        <dbReference type="ARBA" id="ARBA00022771"/>
    </source>
</evidence>